<keyword evidence="1" id="KW-0812">Transmembrane</keyword>
<sequence length="117" mass="13566">MQKPNFQTLAIFSLGLITGICIRFSFTILLAMLLATVSIFIYTMQDAEELKKNQDKYFLIISSLLYLVAVLLSIYLTAALILFVSYEFFQKRNFKTIIFRLLPFIIITLLSLIMQHN</sequence>
<protein>
    <submittedName>
        <fullName evidence="2">Uncharacterized protein</fullName>
    </submittedName>
</protein>
<keyword evidence="3" id="KW-1185">Reference proteome</keyword>
<feature type="transmembrane region" description="Helical" evidence="1">
    <location>
        <begin position="97"/>
        <end position="114"/>
    </location>
</feature>
<feature type="transmembrane region" description="Helical" evidence="1">
    <location>
        <begin position="57"/>
        <end position="85"/>
    </location>
</feature>
<reference evidence="2 3" key="1">
    <citation type="submission" date="2015-11" db="EMBL/GenBank/DDBJ databases">
        <title>Evidence for parallel genomic evolution in an endosymbiosis of termite gut flagellates.</title>
        <authorList>
            <person name="Zheng H."/>
        </authorList>
    </citation>
    <scope>NUCLEOTIDE SEQUENCE [LARGE SCALE GENOMIC DNA]</scope>
    <source>
        <strain evidence="2 3">CET450</strain>
    </source>
</reference>
<evidence type="ECO:0000313" key="3">
    <source>
        <dbReference type="Proteomes" id="UP000095237"/>
    </source>
</evidence>
<evidence type="ECO:0000313" key="2">
    <source>
        <dbReference type="EMBL" id="OEG71302.1"/>
    </source>
</evidence>
<keyword evidence="1" id="KW-0472">Membrane</keyword>
<gene>
    <name evidence="2" type="ORF">ATZ36_15425</name>
</gene>
<proteinExistence type="predicted"/>
<dbReference type="AlphaFoldDB" id="A0A1E5ILC3"/>
<accession>A0A1E5ILC3</accession>
<organism evidence="2 3">
    <name type="scientific">Endomicrobium trichonymphae</name>
    <dbReference type="NCBI Taxonomy" id="1408204"/>
    <lineage>
        <taxon>Bacteria</taxon>
        <taxon>Pseudomonadati</taxon>
        <taxon>Elusimicrobiota</taxon>
        <taxon>Endomicrobiia</taxon>
        <taxon>Endomicrobiales</taxon>
        <taxon>Endomicrobiaceae</taxon>
        <taxon>Candidatus Endomicrobiellum</taxon>
    </lineage>
</organism>
<dbReference type="Proteomes" id="UP000095237">
    <property type="component" value="Unassembled WGS sequence"/>
</dbReference>
<feature type="transmembrane region" description="Helical" evidence="1">
    <location>
        <begin position="12"/>
        <end position="45"/>
    </location>
</feature>
<comment type="caution">
    <text evidence="2">The sequence shown here is derived from an EMBL/GenBank/DDBJ whole genome shotgun (WGS) entry which is preliminary data.</text>
</comment>
<name>A0A1E5ILC3_ENDTX</name>
<keyword evidence="1" id="KW-1133">Transmembrane helix</keyword>
<evidence type="ECO:0000256" key="1">
    <source>
        <dbReference type="SAM" id="Phobius"/>
    </source>
</evidence>
<dbReference type="EMBL" id="LNVX01000225">
    <property type="protein sequence ID" value="OEG71302.1"/>
    <property type="molecule type" value="Genomic_DNA"/>
</dbReference>